<dbReference type="AlphaFoldDB" id="A0A8H9GTG5"/>
<reference evidence="2" key="1">
    <citation type="journal article" date="2019" name="Int. J. Syst. Evol. Microbiol.">
        <title>The Global Catalogue of Microorganisms (GCM) 10K type strain sequencing project: providing services to taxonomists for standard genome sequencing and annotation.</title>
        <authorList>
            <consortium name="The Broad Institute Genomics Platform"/>
            <consortium name="The Broad Institute Genome Sequencing Center for Infectious Disease"/>
            <person name="Wu L."/>
            <person name="Ma J."/>
        </authorList>
    </citation>
    <scope>NUCLEOTIDE SEQUENCE [LARGE SCALE GENOMIC DNA]</scope>
    <source>
        <strain evidence="2">JCM 31047</strain>
    </source>
</reference>
<evidence type="ECO:0000313" key="2">
    <source>
        <dbReference type="Proteomes" id="UP000600547"/>
    </source>
</evidence>
<sequence>MKVAPACWVGGDASQYQAFFKAVLREGGEDALARIWNDAPRRLGARWTRWFRPGMPMHATGSLEEGGGGRRQHGFLVLARAALLALGHPLVV</sequence>
<evidence type="ECO:0000313" key="1">
    <source>
        <dbReference type="EMBL" id="GGM60332.1"/>
    </source>
</evidence>
<gene>
    <name evidence="1" type="ORF">GCM10008956_40000</name>
</gene>
<dbReference type="Proteomes" id="UP000600547">
    <property type="component" value="Unassembled WGS sequence"/>
</dbReference>
<protein>
    <submittedName>
        <fullName evidence="1">Uncharacterized protein</fullName>
    </submittedName>
</protein>
<dbReference type="EMBL" id="BMQG01000036">
    <property type="protein sequence ID" value="GGM60332.1"/>
    <property type="molecule type" value="Genomic_DNA"/>
</dbReference>
<keyword evidence="2" id="KW-1185">Reference proteome</keyword>
<comment type="caution">
    <text evidence="1">The sequence shown here is derived from an EMBL/GenBank/DDBJ whole genome shotgun (WGS) entry which is preliminary data.</text>
</comment>
<organism evidence="1 2">
    <name type="scientific">Deinococcus arenae</name>
    <dbReference type="NCBI Taxonomy" id="1452751"/>
    <lineage>
        <taxon>Bacteria</taxon>
        <taxon>Thermotogati</taxon>
        <taxon>Deinococcota</taxon>
        <taxon>Deinococci</taxon>
        <taxon>Deinococcales</taxon>
        <taxon>Deinococcaceae</taxon>
        <taxon>Deinococcus</taxon>
    </lineage>
</organism>
<proteinExistence type="predicted"/>
<name>A0A8H9GTG5_9DEIO</name>
<accession>A0A8H9GTG5</accession>